<feature type="transmembrane region" description="Helical" evidence="7">
    <location>
        <begin position="311"/>
        <end position="329"/>
    </location>
</feature>
<dbReference type="PANTHER" id="PTHR23513">
    <property type="entry name" value="INTEGRAL MEMBRANE EFFLUX PROTEIN-RELATED"/>
    <property type="match status" value="1"/>
</dbReference>
<feature type="transmembrane region" description="Helical" evidence="7">
    <location>
        <begin position="123"/>
        <end position="140"/>
    </location>
</feature>
<feature type="region of interest" description="Disordered" evidence="6">
    <location>
        <begin position="1"/>
        <end position="23"/>
    </location>
</feature>
<dbReference type="RefSeq" id="WP_053013543.1">
    <property type="nucleotide sequence ID" value="NZ_CP011371.1"/>
</dbReference>
<dbReference type="Pfam" id="PF07690">
    <property type="entry name" value="MFS_1"/>
    <property type="match status" value="1"/>
</dbReference>
<evidence type="ECO:0000256" key="1">
    <source>
        <dbReference type="ARBA" id="ARBA00004651"/>
    </source>
</evidence>
<accession>A0A0G3BIZ1</accession>
<dbReference type="SUPFAM" id="SSF103473">
    <property type="entry name" value="MFS general substrate transporter"/>
    <property type="match status" value="1"/>
</dbReference>
<reference evidence="8 9" key="1">
    <citation type="submission" date="2015-05" db="EMBL/GenBank/DDBJ databases">
        <authorList>
            <person name="Tang B."/>
            <person name="Yu Y."/>
        </authorList>
    </citation>
    <scope>NUCLEOTIDE SEQUENCE [LARGE SCALE GENOMIC DNA]</scope>
    <source>
        <strain evidence="8 9">DSM 7029</strain>
    </source>
</reference>
<dbReference type="GO" id="GO:0005886">
    <property type="term" value="C:plasma membrane"/>
    <property type="evidence" value="ECO:0007669"/>
    <property type="project" value="UniProtKB-SubCell"/>
</dbReference>
<gene>
    <name evidence="8" type="ORF">AAW51_2718</name>
</gene>
<dbReference type="PANTHER" id="PTHR23513:SF6">
    <property type="entry name" value="MAJOR FACILITATOR SUPERFAMILY ASSOCIATED DOMAIN-CONTAINING PROTEIN"/>
    <property type="match status" value="1"/>
</dbReference>
<feature type="transmembrane region" description="Helical" evidence="7">
    <location>
        <begin position="283"/>
        <end position="304"/>
    </location>
</feature>
<dbReference type="Gene3D" id="1.20.1250.20">
    <property type="entry name" value="MFS general substrate transporter like domains"/>
    <property type="match status" value="1"/>
</dbReference>
<dbReference type="STRING" id="413882.AAW51_2718"/>
<feature type="transmembrane region" description="Helical" evidence="7">
    <location>
        <begin position="251"/>
        <end position="271"/>
    </location>
</feature>
<dbReference type="GO" id="GO:0022857">
    <property type="term" value="F:transmembrane transporter activity"/>
    <property type="evidence" value="ECO:0007669"/>
    <property type="project" value="InterPro"/>
</dbReference>
<feature type="transmembrane region" description="Helical" evidence="7">
    <location>
        <begin position="97"/>
        <end position="117"/>
    </location>
</feature>
<evidence type="ECO:0000256" key="2">
    <source>
        <dbReference type="ARBA" id="ARBA00022475"/>
    </source>
</evidence>
<feature type="transmembrane region" description="Helical" evidence="7">
    <location>
        <begin position="425"/>
        <end position="445"/>
    </location>
</feature>
<feature type="transmembrane region" description="Helical" evidence="7">
    <location>
        <begin position="71"/>
        <end position="90"/>
    </location>
</feature>
<evidence type="ECO:0000256" key="7">
    <source>
        <dbReference type="SAM" id="Phobius"/>
    </source>
</evidence>
<dbReference type="EMBL" id="CP011371">
    <property type="protein sequence ID" value="AKJ29409.1"/>
    <property type="molecule type" value="Genomic_DNA"/>
</dbReference>
<keyword evidence="4 7" id="KW-1133">Transmembrane helix</keyword>
<feature type="transmembrane region" description="Helical" evidence="7">
    <location>
        <begin position="34"/>
        <end position="59"/>
    </location>
</feature>
<protein>
    <submittedName>
        <fullName evidence="8">Major facilitator superfamily</fullName>
    </submittedName>
</protein>
<evidence type="ECO:0000313" key="9">
    <source>
        <dbReference type="Proteomes" id="UP000035352"/>
    </source>
</evidence>
<dbReference type="KEGG" id="pbh:AAW51_2718"/>
<keyword evidence="2" id="KW-1003">Cell membrane</keyword>
<evidence type="ECO:0000313" key="8">
    <source>
        <dbReference type="EMBL" id="AKJ29409.1"/>
    </source>
</evidence>
<feature type="transmembrane region" description="Helical" evidence="7">
    <location>
        <begin position="161"/>
        <end position="185"/>
    </location>
</feature>
<feature type="transmembrane region" description="Helical" evidence="7">
    <location>
        <begin position="335"/>
        <end position="360"/>
    </location>
</feature>
<dbReference type="InterPro" id="IPR036259">
    <property type="entry name" value="MFS_trans_sf"/>
</dbReference>
<feature type="compositionally biased region" description="Basic and acidic residues" evidence="6">
    <location>
        <begin position="1"/>
        <end position="11"/>
    </location>
</feature>
<evidence type="ECO:0000256" key="4">
    <source>
        <dbReference type="ARBA" id="ARBA00022989"/>
    </source>
</evidence>
<dbReference type="AlphaFoldDB" id="A0A0G3BIZ1"/>
<evidence type="ECO:0000256" key="3">
    <source>
        <dbReference type="ARBA" id="ARBA00022692"/>
    </source>
</evidence>
<dbReference type="OrthoDB" id="7283966at2"/>
<proteinExistence type="predicted"/>
<feature type="transmembrane region" description="Helical" evidence="7">
    <location>
        <begin position="372"/>
        <end position="394"/>
    </location>
</feature>
<name>A0A0G3BIZ1_9BURK</name>
<evidence type="ECO:0000256" key="5">
    <source>
        <dbReference type="ARBA" id="ARBA00023136"/>
    </source>
</evidence>
<comment type="subcellular location">
    <subcellularLocation>
        <location evidence="1">Cell membrane</location>
        <topology evidence="1">Multi-pass membrane protein</topology>
    </subcellularLocation>
</comment>
<feature type="transmembrane region" description="Helical" evidence="7">
    <location>
        <begin position="191"/>
        <end position="211"/>
    </location>
</feature>
<keyword evidence="9" id="KW-1185">Reference proteome</keyword>
<evidence type="ECO:0000256" key="6">
    <source>
        <dbReference type="SAM" id="MobiDB-lite"/>
    </source>
</evidence>
<organism evidence="8 9">
    <name type="scientific">Caldimonas brevitalea</name>
    <dbReference type="NCBI Taxonomy" id="413882"/>
    <lineage>
        <taxon>Bacteria</taxon>
        <taxon>Pseudomonadati</taxon>
        <taxon>Pseudomonadota</taxon>
        <taxon>Betaproteobacteria</taxon>
        <taxon>Burkholderiales</taxon>
        <taxon>Sphaerotilaceae</taxon>
        <taxon>Caldimonas</taxon>
    </lineage>
</organism>
<dbReference type="InterPro" id="IPR011701">
    <property type="entry name" value="MFS"/>
</dbReference>
<sequence>MRNEAVLREAGEPPGGATEGHVPRAAPLMRPAFALLWLSETAFDLGSALMGFALGVWIFQQTGSAEQFSHAMLAAAVPAVLMAPVAGSLADRFDRRWVIGSCDVMSALSVVCLAWLLFSQRLVVEHLYVFNAVAAIINAVRTPAYRAAVSVIVPKDKMTQASGLIGMTQSLLQIGAPMAAGYVMGVSGLEGVIAVDIVMVAGGALAAFGGLSRARHAIRGVAVSEPVSFAHGTVLSLAAVLRYFRSAPTMLGLAGYGVLQQGLLVVATSMMTPLVLSTHSSDVLGLVLTCGAAGGLAGSVLLLLVRMNRRLMLWVLGGDFALSLFVLLAGFATSSFVWCVCAFCALMAGSASGACAGALWMRKTPKASRGSVFAWIAALDLLAMCAVLVLAGYLGERVFEPALAAEGRWADSLGVWVGTGKGRGLGFLFIVCGAGSALLSLVALAQPRLRRLDRRVPDALDVPSPAVSSSPPAAAG</sequence>
<dbReference type="Proteomes" id="UP000035352">
    <property type="component" value="Chromosome"/>
</dbReference>
<dbReference type="CDD" id="cd06173">
    <property type="entry name" value="MFS_MefA_like"/>
    <property type="match status" value="1"/>
</dbReference>
<keyword evidence="5 7" id="KW-0472">Membrane</keyword>
<keyword evidence="3 7" id="KW-0812">Transmembrane</keyword>